<keyword evidence="2" id="KW-0812">Transmembrane</keyword>
<reference evidence="5" key="1">
    <citation type="submission" date="2016-11" db="EMBL/GenBank/DDBJ databases">
        <authorList>
            <person name="Jaros S."/>
            <person name="Januszkiewicz K."/>
            <person name="Wedrychowicz H."/>
        </authorList>
    </citation>
    <scope>NUCLEOTIDE SEQUENCE [LARGE SCALE GENOMIC DNA]</scope>
    <source>
        <strain evidence="5">CGMCC 4.3555</strain>
    </source>
</reference>
<protein>
    <recommendedName>
        <fullName evidence="6">Gram-positive cocci surface proteins LPxTG domain-containing protein</fullName>
    </recommendedName>
</protein>
<feature type="compositionally biased region" description="Low complexity" evidence="1">
    <location>
        <begin position="170"/>
        <end position="179"/>
    </location>
</feature>
<keyword evidence="2" id="KW-0472">Membrane</keyword>
<keyword evidence="3" id="KW-0732">Signal</keyword>
<feature type="region of interest" description="Disordered" evidence="1">
    <location>
        <begin position="121"/>
        <end position="238"/>
    </location>
</feature>
<evidence type="ECO:0000313" key="4">
    <source>
        <dbReference type="EMBL" id="SHM61779.1"/>
    </source>
</evidence>
<sequence>MVAAGFRSRIASSLLVVAAALPVSLTAGPALALDSQSTPAARPDGPTDDHATDRALPAGRLGELYPGRPGVPDRLPDFPSADDFRDLPDHALDLSGTLPGFPHHPGGPFLHGSRHHRHHPFGRVFPWRSDPPVPGDDSADAGAPAPSDSPSAPAIDPVQLPPGRSEQPTSHDSASSTSSEPGPAPVESALPSSERPRDLAGAPAPSPYGQAPSPSPEREPDNSLAGPEPAASPYAIDAPGTKVERVLPMGAGMALTGLGLAFLGLRLRRR</sequence>
<evidence type="ECO:0000313" key="5">
    <source>
        <dbReference type="Proteomes" id="UP000184388"/>
    </source>
</evidence>
<gene>
    <name evidence="4" type="ORF">SAMN05216268_112188</name>
</gene>
<feature type="transmembrane region" description="Helical" evidence="2">
    <location>
        <begin position="246"/>
        <end position="265"/>
    </location>
</feature>
<feature type="region of interest" description="Disordered" evidence="1">
    <location>
        <begin position="96"/>
        <end position="115"/>
    </location>
</feature>
<feature type="compositionally biased region" description="Low complexity" evidence="1">
    <location>
        <begin position="140"/>
        <end position="158"/>
    </location>
</feature>
<evidence type="ECO:0008006" key="6">
    <source>
        <dbReference type="Google" id="ProtNLM"/>
    </source>
</evidence>
<dbReference type="Proteomes" id="UP000184388">
    <property type="component" value="Unassembled WGS sequence"/>
</dbReference>
<dbReference type="EMBL" id="FRBK01000012">
    <property type="protein sequence ID" value="SHM61779.1"/>
    <property type="molecule type" value="Genomic_DNA"/>
</dbReference>
<feature type="chain" id="PRO_5040895179" description="Gram-positive cocci surface proteins LPxTG domain-containing protein" evidence="3">
    <location>
        <begin position="33"/>
        <end position="270"/>
    </location>
</feature>
<proteinExistence type="predicted"/>
<feature type="compositionally biased region" description="Low complexity" evidence="1">
    <location>
        <begin position="98"/>
        <end position="111"/>
    </location>
</feature>
<feature type="compositionally biased region" description="Basic and acidic residues" evidence="1">
    <location>
        <begin position="82"/>
        <end position="91"/>
    </location>
</feature>
<evidence type="ECO:0000256" key="1">
    <source>
        <dbReference type="SAM" id="MobiDB-lite"/>
    </source>
</evidence>
<feature type="signal peptide" evidence="3">
    <location>
        <begin position="1"/>
        <end position="32"/>
    </location>
</feature>
<feature type="region of interest" description="Disordered" evidence="1">
    <location>
        <begin position="34"/>
        <end position="91"/>
    </location>
</feature>
<evidence type="ECO:0000256" key="2">
    <source>
        <dbReference type="SAM" id="Phobius"/>
    </source>
</evidence>
<name>A0A9X8QWA5_9ACTN</name>
<keyword evidence="2" id="KW-1133">Transmembrane helix</keyword>
<evidence type="ECO:0000256" key="3">
    <source>
        <dbReference type="SAM" id="SignalP"/>
    </source>
</evidence>
<organism evidence="4 5">
    <name type="scientific">Streptomyces yunnanensis</name>
    <dbReference type="NCBI Taxonomy" id="156453"/>
    <lineage>
        <taxon>Bacteria</taxon>
        <taxon>Bacillati</taxon>
        <taxon>Actinomycetota</taxon>
        <taxon>Actinomycetes</taxon>
        <taxon>Kitasatosporales</taxon>
        <taxon>Streptomycetaceae</taxon>
        <taxon>Streptomyces</taxon>
    </lineage>
</organism>
<dbReference type="AlphaFoldDB" id="A0A9X8QWA5"/>
<accession>A0A9X8QWA5</accession>
<comment type="caution">
    <text evidence="4">The sequence shown here is derived from an EMBL/GenBank/DDBJ whole genome shotgun (WGS) entry which is preliminary data.</text>
</comment>